<name>A0A1G7FEI6_9RHOB</name>
<evidence type="ECO:0000259" key="6">
    <source>
        <dbReference type="PROSITE" id="PS51387"/>
    </source>
</evidence>
<dbReference type="GO" id="GO:0022904">
    <property type="term" value="P:respiratory electron transport chain"/>
    <property type="evidence" value="ECO:0007669"/>
    <property type="project" value="TreeGrafter"/>
</dbReference>
<dbReference type="RefSeq" id="WP_089959173.1">
    <property type="nucleotide sequence ID" value="NZ_FNAV01000007.1"/>
</dbReference>
<reference evidence="8" key="1">
    <citation type="submission" date="2016-10" db="EMBL/GenBank/DDBJ databases">
        <authorList>
            <person name="Varghese N."/>
            <person name="Submissions S."/>
        </authorList>
    </citation>
    <scope>NUCLEOTIDE SEQUENCE [LARGE SCALE GENOMIC DNA]</scope>
    <source>
        <strain evidence="8">DSM 10146</strain>
    </source>
</reference>
<feature type="domain" description="FAD-binding PCMH-type" evidence="6">
    <location>
        <begin position="39"/>
        <end position="218"/>
    </location>
</feature>
<sequence>MPLDTASCLAALAEAFPGAALFTGDDVPARNLHDTSFLPAVAPLAVVRPDSPEGVAEAVRICAEHGVPMVAQGGLTGLAGGAHPVAGCVAMSLERLAGIEEIDPAAATMTVRAGTPLEVIQKAADEAGFFIPLDLGARGSCQIGGNIGTNAGGNRVIRYGMTREMVLGLEYALPDGTLIDGLNKMLKNNAGYDLKQLFIGSEGTLGIVTRAVLRMHPKPGCVNAALCGLSSYEDVLRLLAAARRGLGPMLSAFEVMWPDYWQVVTGEVGARSPLEGTHAMYVLLEAQGLDEDIDGPRFMSWIEGAFEAGIIADAAISQSLGDVQSFWDVRDACAEFQTVLGPHCAFDIGLPQTRMNEFADACRARLKEDMPEALSVYYGHIGDGNLHIVALDRAQAQPPMKRISAVVYDTVRDFGGTISAEHGIGLLKKPYLSYTRSEKELALMARIKAALDPQGLLNPGKVIDTPATGKTDA</sequence>
<dbReference type="OrthoDB" id="9811557at2"/>
<evidence type="ECO:0000313" key="8">
    <source>
        <dbReference type="Proteomes" id="UP000198994"/>
    </source>
</evidence>
<dbReference type="GO" id="GO:0071949">
    <property type="term" value="F:FAD binding"/>
    <property type="evidence" value="ECO:0007669"/>
    <property type="project" value="InterPro"/>
</dbReference>
<dbReference type="STRING" id="282683.SAMN04488105_10720"/>
<dbReference type="InterPro" id="IPR006094">
    <property type="entry name" value="Oxid_FAD_bind_N"/>
</dbReference>
<dbReference type="Gene3D" id="1.10.45.10">
    <property type="entry name" value="Vanillyl-alcohol Oxidase, Chain A, domain 4"/>
    <property type="match status" value="1"/>
</dbReference>
<dbReference type="InterPro" id="IPR016166">
    <property type="entry name" value="FAD-bd_PCMH"/>
</dbReference>
<evidence type="ECO:0000256" key="2">
    <source>
        <dbReference type="ARBA" id="ARBA00008000"/>
    </source>
</evidence>
<dbReference type="InterPro" id="IPR036318">
    <property type="entry name" value="FAD-bd_PCMH-like_sf"/>
</dbReference>
<keyword evidence="4" id="KW-0274">FAD</keyword>
<keyword evidence="3" id="KW-0285">Flavoprotein</keyword>
<comment type="cofactor">
    <cofactor evidence="1">
        <name>FAD</name>
        <dbReference type="ChEBI" id="CHEBI:57692"/>
    </cofactor>
</comment>
<comment type="similarity">
    <text evidence="2">Belongs to the FAD-binding oxidoreductase/transferase type 4 family.</text>
</comment>
<dbReference type="EMBL" id="FNAV01000007">
    <property type="protein sequence ID" value="SDE74304.1"/>
    <property type="molecule type" value="Genomic_DNA"/>
</dbReference>
<dbReference type="InterPro" id="IPR016171">
    <property type="entry name" value="Vanillyl_alc_oxidase_C-sub2"/>
</dbReference>
<gene>
    <name evidence="7" type="ORF">SAMN04488105_10720</name>
</gene>
<dbReference type="FunFam" id="1.10.45.10:FF:000001">
    <property type="entry name" value="D-lactate dehydrogenase mitochondrial"/>
    <property type="match status" value="1"/>
</dbReference>
<evidence type="ECO:0000256" key="4">
    <source>
        <dbReference type="ARBA" id="ARBA00022827"/>
    </source>
</evidence>
<evidence type="ECO:0000256" key="3">
    <source>
        <dbReference type="ARBA" id="ARBA00022630"/>
    </source>
</evidence>
<dbReference type="PANTHER" id="PTHR43716">
    <property type="entry name" value="D-2-HYDROXYGLUTARATE DEHYDROGENASE, MITOCHONDRIAL"/>
    <property type="match status" value="1"/>
</dbReference>
<dbReference type="Proteomes" id="UP000198994">
    <property type="component" value="Unassembled WGS sequence"/>
</dbReference>
<dbReference type="AlphaFoldDB" id="A0A1G7FEI6"/>
<dbReference type="SUPFAM" id="SSF56176">
    <property type="entry name" value="FAD-binding/transporter-associated domain-like"/>
    <property type="match status" value="1"/>
</dbReference>
<dbReference type="InterPro" id="IPR051264">
    <property type="entry name" value="FAD-oxidored/transferase_4"/>
</dbReference>
<dbReference type="Pfam" id="PF02913">
    <property type="entry name" value="FAD-oxidase_C"/>
    <property type="match status" value="1"/>
</dbReference>
<organism evidence="7 8">
    <name type="scientific">Salipiger thiooxidans</name>
    <dbReference type="NCBI Taxonomy" id="282683"/>
    <lineage>
        <taxon>Bacteria</taxon>
        <taxon>Pseudomonadati</taxon>
        <taxon>Pseudomonadota</taxon>
        <taxon>Alphaproteobacteria</taxon>
        <taxon>Rhodobacterales</taxon>
        <taxon>Roseobacteraceae</taxon>
        <taxon>Salipiger</taxon>
    </lineage>
</organism>
<evidence type="ECO:0000313" key="7">
    <source>
        <dbReference type="EMBL" id="SDE74304.1"/>
    </source>
</evidence>
<evidence type="ECO:0000256" key="5">
    <source>
        <dbReference type="ARBA" id="ARBA00023002"/>
    </source>
</evidence>
<dbReference type="InterPro" id="IPR016164">
    <property type="entry name" value="FAD-linked_Oxase-like_C"/>
</dbReference>
<accession>A0A1G7FEI6</accession>
<dbReference type="PROSITE" id="PS51387">
    <property type="entry name" value="FAD_PCMH"/>
    <property type="match status" value="1"/>
</dbReference>
<keyword evidence="8" id="KW-1185">Reference proteome</keyword>
<dbReference type="PANTHER" id="PTHR43716:SF1">
    <property type="entry name" value="D-2-HYDROXYGLUTARATE DEHYDROGENASE, MITOCHONDRIAL"/>
    <property type="match status" value="1"/>
</dbReference>
<dbReference type="Gene3D" id="3.30.43.10">
    <property type="entry name" value="Uridine Diphospho-n-acetylenolpyruvylglucosamine Reductase, domain 2"/>
    <property type="match status" value="1"/>
</dbReference>
<dbReference type="InterPro" id="IPR016169">
    <property type="entry name" value="FAD-bd_PCMH_sub2"/>
</dbReference>
<dbReference type="Gene3D" id="3.30.465.10">
    <property type="match status" value="1"/>
</dbReference>
<dbReference type="Pfam" id="PF01565">
    <property type="entry name" value="FAD_binding_4"/>
    <property type="match status" value="1"/>
</dbReference>
<keyword evidence="5" id="KW-0560">Oxidoreductase</keyword>
<dbReference type="InterPro" id="IPR016167">
    <property type="entry name" value="FAD-bd_PCMH_sub1"/>
</dbReference>
<dbReference type="GO" id="GO:0016491">
    <property type="term" value="F:oxidoreductase activity"/>
    <property type="evidence" value="ECO:0007669"/>
    <property type="project" value="UniProtKB-KW"/>
</dbReference>
<proteinExistence type="inferred from homology"/>
<evidence type="ECO:0000256" key="1">
    <source>
        <dbReference type="ARBA" id="ARBA00001974"/>
    </source>
</evidence>
<dbReference type="Gene3D" id="3.30.70.2190">
    <property type="match status" value="1"/>
</dbReference>
<dbReference type="Gene3D" id="3.30.70.2740">
    <property type="match status" value="1"/>
</dbReference>
<dbReference type="SUPFAM" id="SSF55103">
    <property type="entry name" value="FAD-linked oxidases, C-terminal domain"/>
    <property type="match status" value="1"/>
</dbReference>
<dbReference type="InterPro" id="IPR004113">
    <property type="entry name" value="FAD-bd_oxidored_4_C"/>
</dbReference>
<protein>
    <submittedName>
        <fullName evidence="7">FAD/FMN-containing dehydrogenase</fullName>
    </submittedName>
</protein>